<comment type="caution">
    <text evidence="1">The sequence shown here is derived from an EMBL/GenBank/DDBJ whole genome shotgun (WGS) entry which is preliminary data.</text>
</comment>
<dbReference type="Proteomes" id="UP000193411">
    <property type="component" value="Unassembled WGS sequence"/>
</dbReference>
<organism evidence="1 2">
    <name type="scientific">Catenaria anguillulae PL171</name>
    <dbReference type="NCBI Taxonomy" id="765915"/>
    <lineage>
        <taxon>Eukaryota</taxon>
        <taxon>Fungi</taxon>
        <taxon>Fungi incertae sedis</taxon>
        <taxon>Blastocladiomycota</taxon>
        <taxon>Blastocladiomycetes</taxon>
        <taxon>Blastocladiales</taxon>
        <taxon>Catenariaceae</taxon>
        <taxon>Catenaria</taxon>
    </lineage>
</organism>
<name>A0A1Y2H9X3_9FUNG</name>
<keyword evidence="2" id="KW-1185">Reference proteome</keyword>
<dbReference type="AlphaFoldDB" id="A0A1Y2H9X3"/>
<protein>
    <submittedName>
        <fullName evidence="1">Uncharacterized protein</fullName>
    </submittedName>
</protein>
<accession>A0A1Y2H9X3</accession>
<sequence length="72" mass="7576">MPLAEWFCGSSPFAPHPPSPPLPMAACGPYYHLPALPPACLCHPFCGGCVLVSSFLLSSPLSIKVGCSPQYM</sequence>
<proteinExistence type="predicted"/>
<gene>
    <name evidence="1" type="ORF">BCR44DRAFT_1444715</name>
</gene>
<reference evidence="1 2" key="1">
    <citation type="submission" date="2016-07" db="EMBL/GenBank/DDBJ databases">
        <title>Pervasive Adenine N6-methylation of Active Genes in Fungi.</title>
        <authorList>
            <consortium name="DOE Joint Genome Institute"/>
            <person name="Mondo S.J."/>
            <person name="Dannebaum R.O."/>
            <person name="Kuo R.C."/>
            <person name="Labutti K."/>
            <person name="Haridas S."/>
            <person name="Kuo A."/>
            <person name="Salamov A."/>
            <person name="Ahrendt S.R."/>
            <person name="Lipzen A."/>
            <person name="Sullivan W."/>
            <person name="Andreopoulos W.B."/>
            <person name="Clum A."/>
            <person name="Lindquist E."/>
            <person name="Daum C."/>
            <person name="Ramamoorthy G.K."/>
            <person name="Gryganskyi A."/>
            <person name="Culley D."/>
            <person name="Magnuson J.K."/>
            <person name="James T.Y."/>
            <person name="O'Malley M.A."/>
            <person name="Stajich J.E."/>
            <person name="Spatafora J.W."/>
            <person name="Visel A."/>
            <person name="Grigoriev I.V."/>
        </authorList>
    </citation>
    <scope>NUCLEOTIDE SEQUENCE [LARGE SCALE GENOMIC DNA]</scope>
    <source>
        <strain evidence="1 2">PL171</strain>
    </source>
</reference>
<evidence type="ECO:0000313" key="1">
    <source>
        <dbReference type="EMBL" id="ORZ30493.1"/>
    </source>
</evidence>
<dbReference type="EMBL" id="MCFL01000083">
    <property type="protein sequence ID" value="ORZ30493.1"/>
    <property type="molecule type" value="Genomic_DNA"/>
</dbReference>
<evidence type="ECO:0000313" key="2">
    <source>
        <dbReference type="Proteomes" id="UP000193411"/>
    </source>
</evidence>